<keyword evidence="3" id="KW-0813">Transport</keyword>
<evidence type="ECO:0000256" key="7">
    <source>
        <dbReference type="ARBA" id="ARBA00022989"/>
    </source>
</evidence>
<feature type="transmembrane region" description="Helical" evidence="10">
    <location>
        <begin position="348"/>
        <end position="368"/>
    </location>
</feature>
<evidence type="ECO:0000256" key="5">
    <source>
        <dbReference type="ARBA" id="ARBA00022856"/>
    </source>
</evidence>
<feature type="transmembrane region" description="Helical" evidence="10">
    <location>
        <begin position="460"/>
        <end position="476"/>
    </location>
</feature>
<dbReference type="AlphaFoldDB" id="A0A0C3QKU9"/>
<feature type="transmembrane region" description="Helical" evidence="10">
    <location>
        <begin position="220"/>
        <end position="238"/>
    </location>
</feature>
<feature type="transmembrane region" description="Helical" evidence="10">
    <location>
        <begin position="437"/>
        <end position="454"/>
    </location>
</feature>
<dbReference type="GO" id="GO:0035673">
    <property type="term" value="F:oligopeptide transmembrane transporter activity"/>
    <property type="evidence" value="ECO:0007669"/>
    <property type="project" value="InterPro"/>
</dbReference>
<feature type="transmembrane region" description="Helical" evidence="10">
    <location>
        <begin position="410"/>
        <end position="430"/>
    </location>
</feature>
<gene>
    <name evidence="11" type="ORF">M407DRAFT_23648</name>
</gene>
<evidence type="ECO:0000256" key="9">
    <source>
        <dbReference type="SAM" id="MobiDB-lite"/>
    </source>
</evidence>
<evidence type="ECO:0000256" key="2">
    <source>
        <dbReference type="ARBA" id="ARBA00008807"/>
    </source>
</evidence>
<proteinExistence type="inferred from homology"/>
<evidence type="ECO:0000313" key="12">
    <source>
        <dbReference type="Proteomes" id="UP000054248"/>
    </source>
</evidence>
<keyword evidence="8 10" id="KW-0472">Membrane</keyword>
<dbReference type="EMBL" id="KN823014">
    <property type="protein sequence ID" value="KIO27109.1"/>
    <property type="molecule type" value="Genomic_DNA"/>
</dbReference>
<keyword evidence="4 10" id="KW-0812">Transmembrane</keyword>
<dbReference type="GO" id="GO:0015031">
    <property type="term" value="P:protein transport"/>
    <property type="evidence" value="ECO:0007669"/>
    <property type="project" value="UniProtKB-KW"/>
</dbReference>
<keyword evidence="7 10" id="KW-1133">Transmembrane helix</keyword>
<sequence length="548" mass="59965">MSSRGRSIAPPSTTPSLSTSPSPVTPPDYLALGDLGTYVRSFTRAAEGAVEIAPTTALTVTPFASALSPTIPNPASPFTSLPRSAVPNTRGRIVPPAITTLFRERNAIVNQLFGSLTGLGMGILCFDWGIISNLYGPLYVPWWSQANVAFGFILSCWVITPALYYSDAWKSAHLPIMSAGAFDRFAQPYNITRVLNPDLTFNAAAYAEYSPLYMTATLSVLYLVAFAVIPALFIHFALQHGPIVLETMLNRRKQAEDIHARLMRQYRSVPIWWYAAIFCLCFAMSIASIKIEDIETPVWILLLALLLAAVAYVPSAFIMALSGQALSLDLMAEIVPGALLPGKPLANMVFKVYTLQTVGMALSYTEALKLGHYLKLPPRTVFAGVQTFYTASIIWGTIGPRRQFGRGGVYNLELYGLAVGVFLPLPCWLLQRHNPISWARFVNVLIVLFGSAYVPSWDCLPYTSSALVGFISQYLVKRQNSQWWAKYNYVLGAALDAGTPFYTLIIAAALGIPKGGKLSPAWWGNSVWTTTADAVSTPYLPTDPREGF</sequence>
<feature type="transmembrane region" description="Helical" evidence="10">
    <location>
        <begin position="488"/>
        <end position="512"/>
    </location>
</feature>
<keyword evidence="6" id="KW-0653">Protein transport</keyword>
<comment type="subcellular location">
    <subcellularLocation>
        <location evidence="1">Membrane</location>
        <topology evidence="1">Multi-pass membrane protein</topology>
    </subcellularLocation>
</comment>
<dbReference type="InterPro" id="IPR004813">
    <property type="entry name" value="OPT"/>
</dbReference>
<accession>A0A0C3QKU9</accession>
<evidence type="ECO:0008006" key="13">
    <source>
        <dbReference type="Google" id="ProtNLM"/>
    </source>
</evidence>
<evidence type="ECO:0000256" key="4">
    <source>
        <dbReference type="ARBA" id="ARBA00022692"/>
    </source>
</evidence>
<dbReference type="NCBIfam" id="TIGR00728">
    <property type="entry name" value="OPT_sfam"/>
    <property type="match status" value="1"/>
</dbReference>
<feature type="transmembrane region" description="Helical" evidence="10">
    <location>
        <begin position="112"/>
        <end position="131"/>
    </location>
</feature>
<dbReference type="HOGENOM" id="CLU_004965_0_2_1"/>
<feature type="transmembrane region" description="Helical" evidence="10">
    <location>
        <begin position="298"/>
        <end position="321"/>
    </location>
</feature>
<name>A0A0C3QKU9_9AGAM</name>
<dbReference type="InterPro" id="IPR004648">
    <property type="entry name" value="Oligpept_transpt"/>
</dbReference>
<reference evidence="11 12" key="1">
    <citation type="submission" date="2014-04" db="EMBL/GenBank/DDBJ databases">
        <authorList>
            <consortium name="DOE Joint Genome Institute"/>
            <person name="Kuo A."/>
            <person name="Girlanda M."/>
            <person name="Perotto S."/>
            <person name="Kohler A."/>
            <person name="Nagy L.G."/>
            <person name="Floudas D."/>
            <person name="Copeland A."/>
            <person name="Barry K.W."/>
            <person name="Cichocki N."/>
            <person name="Veneault-Fourrey C."/>
            <person name="LaButti K."/>
            <person name="Lindquist E.A."/>
            <person name="Lipzen A."/>
            <person name="Lundell T."/>
            <person name="Morin E."/>
            <person name="Murat C."/>
            <person name="Sun H."/>
            <person name="Tunlid A."/>
            <person name="Henrissat B."/>
            <person name="Grigoriev I.V."/>
            <person name="Hibbett D.S."/>
            <person name="Martin F."/>
            <person name="Nordberg H.P."/>
            <person name="Cantor M.N."/>
            <person name="Hua S.X."/>
        </authorList>
    </citation>
    <scope>NUCLEOTIDE SEQUENCE [LARGE SCALE GENOMIC DNA]</scope>
    <source>
        <strain evidence="11 12">MUT 4182</strain>
    </source>
</reference>
<comment type="similarity">
    <text evidence="2">Belongs to the oligopeptide OPT transporter family.</text>
</comment>
<evidence type="ECO:0000313" key="11">
    <source>
        <dbReference type="EMBL" id="KIO27109.1"/>
    </source>
</evidence>
<evidence type="ECO:0000256" key="6">
    <source>
        <dbReference type="ARBA" id="ARBA00022927"/>
    </source>
</evidence>
<evidence type="ECO:0000256" key="8">
    <source>
        <dbReference type="ARBA" id="ARBA00023136"/>
    </source>
</evidence>
<feature type="transmembrane region" description="Helical" evidence="10">
    <location>
        <begin position="143"/>
        <end position="165"/>
    </location>
</feature>
<organism evidence="11 12">
    <name type="scientific">Tulasnella calospora MUT 4182</name>
    <dbReference type="NCBI Taxonomy" id="1051891"/>
    <lineage>
        <taxon>Eukaryota</taxon>
        <taxon>Fungi</taxon>
        <taxon>Dikarya</taxon>
        <taxon>Basidiomycota</taxon>
        <taxon>Agaricomycotina</taxon>
        <taxon>Agaricomycetes</taxon>
        <taxon>Cantharellales</taxon>
        <taxon>Tulasnellaceae</taxon>
        <taxon>Tulasnella</taxon>
    </lineage>
</organism>
<protein>
    <recommendedName>
        <fullName evidence="13">OPT superfamily oligopeptide transporter</fullName>
    </recommendedName>
</protein>
<reference evidence="12" key="2">
    <citation type="submission" date="2015-01" db="EMBL/GenBank/DDBJ databases">
        <title>Evolutionary Origins and Diversification of the Mycorrhizal Mutualists.</title>
        <authorList>
            <consortium name="DOE Joint Genome Institute"/>
            <consortium name="Mycorrhizal Genomics Consortium"/>
            <person name="Kohler A."/>
            <person name="Kuo A."/>
            <person name="Nagy L.G."/>
            <person name="Floudas D."/>
            <person name="Copeland A."/>
            <person name="Barry K.W."/>
            <person name="Cichocki N."/>
            <person name="Veneault-Fourrey C."/>
            <person name="LaButti K."/>
            <person name="Lindquist E.A."/>
            <person name="Lipzen A."/>
            <person name="Lundell T."/>
            <person name="Morin E."/>
            <person name="Murat C."/>
            <person name="Riley R."/>
            <person name="Ohm R."/>
            <person name="Sun H."/>
            <person name="Tunlid A."/>
            <person name="Henrissat B."/>
            <person name="Grigoriev I.V."/>
            <person name="Hibbett D.S."/>
            <person name="Martin F."/>
        </authorList>
    </citation>
    <scope>NUCLEOTIDE SEQUENCE [LARGE SCALE GENOMIC DNA]</scope>
    <source>
        <strain evidence="12">MUT 4182</strain>
    </source>
</reference>
<feature type="compositionally biased region" description="Low complexity" evidence="9">
    <location>
        <begin position="10"/>
        <end position="22"/>
    </location>
</feature>
<evidence type="ECO:0000256" key="1">
    <source>
        <dbReference type="ARBA" id="ARBA00004141"/>
    </source>
</evidence>
<evidence type="ECO:0000256" key="3">
    <source>
        <dbReference type="ARBA" id="ARBA00022448"/>
    </source>
</evidence>
<evidence type="ECO:0000256" key="10">
    <source>
        <dbReference type="SAM" id="Phobius"/>
    </source>
</evidence>
<keyword evidence="5" id="KW-0571">Peptide transport</keyword>
<dbReference type="Pfam" id="PF03169">
    <property type="entry name" value="OPT"/>
    <property type="match status" value="2"/>
</dbReference>
<feature type="transmembrane region" description="Helical" evidence="10">
    <location>
        <begin position="380"/>
        <end position="398"/>
    </location>
</feature>
<dbReference type="PANTHER" id="PTHR22601">
    <property type="entry name" value="ISP4 LIKE PROTEIN"/>
    <property type="match status" value="1"/>
</dbReference>
<keyword evidence="12" id="KW-1185">Reference proteome</keyword>
<feature type="region of interest" description="Disordered" evidence="9">
    <location>
        <begin position="1"/>
        <end position="25"/>
    </location>
</feature>
<dbReference type="OrthoDB" id="9986677at2759"/>
<dbReference type="Proteomes" id="UP000054248">
    <property type="component" value="Unassembled WGS sequence"/>
</dbReference>
<dbReference type="STRING" id="1051891.A0A0C3QKU9"/>
<feature type="transmembrane region" description="Helical" evidence="10">
    <location>
        <begin position="271"/>
        <end position="291"/>
    </location>
</feature>
<dbReference type="GO" id="GO:0016020">
    <property type="term" value="C:membrane"/>
    <property type="evidence" value="ECO:0007669"/>
    <property type="project" value="UniProtKB-SubCell"/>
</dbReference>